<dbReference type="AlphaFoldDB" id="A0A9D9HVD9"/>
<evidence type="ECO:0000256" key="7">
    <source>
        <dbReference type="ARBA" id="ARBA00023315"/>
    </source>
</evidence>
<dbReference type="PANTHER" id="PTHR43480:SF1">
    <property type="entry name" value="ACYL-[ACYL-CARRIER-PROTEIN]--UDP-N-ACETYLGLUCOSAMINE O-ACYLTRANSFERASE, MITOCHONDRIAL-RELATED"/>
    <property type="match status" value="1"/>
</dbReference>
<dbReference type="InterPro" id="IPR010137">
    <property type="entry name" value="Lipid_A_LpxA"/>
</dbReference>
<keyword evidence="7 10" id="KW-0012">Acyltransferase</keyword>
<keyword evidence="6" id="KW-0443">Lipid metabolism</keyword>
<sequence>MKQPLAYIHPDAKIAPTVVIEPFVSIDKNVEIGEGTRIGSNVTIMEGVRIGKNCTIFPGAVIGAIPQDLKFKGEDTLVIIGDDTTIRECVTIHRGTASKGRTVVGNNCLIMAYCHVAHDCVVGNHVIMSNATQLAGEVVIDDYAVIGGGSLVHQFTRIGAHAMLQGGSRVTKDVPPYVKAGRDPLSYAGVNSIGLRRRGFTNEQIRDIQEIYRYIYQMGMNTTHAIERVEAELPTSKERDEIILFVRNSPRGIIKGYFD</sequence>
<gene>
    <name evidence="10" type="primary">lpxA</name>
    <name evidence="10" type="ORF">IAA73_10060</name>
</gene>
<dbReference type="Pfam" id="PF25087">
    <property type="entry name" value="GMPPB_C"/>
    <property type="match status" value="1"/>
</dbReference>
<reference evidence="10" key="1">
    <citation type="submission" date="2020-10" db="EMBL/GenBank/DDBJ databases">
        <authorList>
            <person name="Gilroy R."/>
        </authorList>
    </citation>
    <scope>NUCLEOTIDE SEQUENCE</scope>
    <source>
        <strain evidence="10">G3-3990</strain>
    </source>
</reference>
<dbReference type="GO" id="GO:0009245">
    <property type="term" value="P:lipid A biosynthetic process"/>
    <property type="evidence" value="ECO:0007669"/>
    <property type="project" value="UniProtKB-KW"/>
</dbReference>
<evidence type="ECO:0000256" key="3">
    <source>
        <dbReference type="ARBA" id="ARBA00022556"/>
    </source>
</evidence>
<evidence type="ECO:0000256" key="6">
    <source>
        <dbReference type="ARBA" id="ARBA00023098"/>
    </source>
</evidence>
<dbReference type="InterPro" id="IPR037157">
    <property type="entry name" value="Acetyltransf_C_sf"/>
</dbReference>
<proteinExistence type="predicted"/>
<feature type="domain" description="Mannose-1-phosphate guanyltransferase C-terminal" evidence="9">
    <location>
        <begin position="6"/>
        <end position="94"/>
    </location>
</feature>
<dbReference type="InterPro" id="IPR001451">
    <property type="entry name" value="Hexapep"/>
</dbReference>
<dbReference type="PIRSF" id="PIRSF000456">
    <property type="entry name" value="UDP-GlcNAc_acltr"/>
    <property type="match status" value="1"/>
</dbReference>
<dbReference type="GO" id="GO:0016020">
    <property type="term" value="C:membrane"/>
    <property type="evidence" value="ECO:0007669"/>
    <property type="project" value="GOC"/>
</dbReference>
<dbReference type="GO" id="GO:0008780">
    <property type="term" value="F:acyl-[acyl-carrier-protein]-UDP-N-acetylglucosamine O-acyltransferase activity"/>
    <property type="evidence" value="ECO:0007669"/>
    <property type="project" value="UniProtKB-EC"/>
</dbReference>
<keyword evidence="4 10" id="KW-0808">Transferase</keyword>
<dbReference type="CDD" id="cd03351">
    <property type="entry name" value="LbH_UDP-GlcNAc_AT"/>
    <property type="match status" value="1"/>
</dbReference>
<dbReference type="NCBIfam" id="TIGR01852">
    <property type="entry name" value="lipid_A_lpxA"/>
    <property type="match status" value="1"/>
</dbReference>
<evidence type="ECO:0000256" key="5">
    <source>
        <dbReference type="ARBA" id="ARBA00022737"/>
    </source>
</evidence>
<evidence type="ECO:0000259" key="8">
    <source>
        <dbReference type="Pfam" id="PF13720"/>
    </source>
</evidence>
<evidence type="ECO:0000256" key="4">
    <source>
        <dbReference type="ARBA" id="ARBA00022679"/>
    </source>
</evidence>
<dbReference type="Pfam" id="PF00132">
    <property type="entry name" value="Hexapep"/>
    <property type="match status" value="1"/>
</dbReference>
<dbReference type="InterPro" id="IPR056729">
    <property type="entry name" value="GMPPB_C"/>
</dbReference>
<evidence type="ECO:0000313" key="11">
    <source>
        <dbReference type="Proteomes" id="UP000823641"/>
    </source>
</evidence>
<dbReference type="PANTHER" id="PTHR43480">
    <property type="entry name" value="ACYL-[ACYL-CARRIER-PROTEIN]--UDP-N-ACETYLGLUCOSAMINE O-ACYLTRANSFERASE"/>
    <property type="match status" value="1"/>
</dbReference>
<keyword evidence="1" id="KW-0963">Cytoplasm</keyword>
<evidence type="ECO:0000256" key="2">
    <source>
        <dbReference type="ARBA" id="ARBA00022516"/>
    </source>
</evidence>
<dbReference type="NCBIfam" id="NF003657">
    <property type="entry name" value="PRK05289.1"/>
    <property type="match status" value="1"/>
</dbReference>
<evidence type="ECO:0000313" key="10">
    <source>
        <dbReference type="EMBL" id="MBO8460658.1"/>
    </source>
</evidence>
<keyword evidence="3" id="KW-0441">Lipid A biosynthesis</keyword>
<dbReference type="EC" id="2.3.1.129" evidence="10"/>
<protein>
    <submittedName>
        <fullName evidence="10">Acyl-ACP--UDP-N-acetylglucosamine O-acyltransferase</fullName>
        <ecNumber evidence="10">2.3.1.129</ecNumber>
    </submittedName>
</protein>
<accession>A0A9D9HVD9</accession>
<comment type="caution">
    <text evidence="10">The sequence shown here is derived from an EMBL/GenBank/DDBJ whole genome shotgun (WGS) entry which is preliminary data.</text>
</comment>
<feature type="domain" description="UDP N-acetylglucosamine O-acyltransferase C-terminal" evidence="8">
    <location>
        <begin position="173"/>
        <end position="254"/>
    </location>
</feature>
<keyword evidence="5" id="KW-0677">Repeat</keyword>
<dbReference type="SUPFAM" id="SSF51161">
    <property type="entry name" value="Trimeric LpxA-like enzymes"/>
    <property type="match status" value="1"/>
</dbReference>
<dbReference type="PROSITE" id="PS00101">
    <property type="entry name" value="HEXAPEP_TRANSFERASES"/>
    <property type="match status" value="2"/>
</dbReference>
<dbReference type="Proteomes" id="UP000823641">
    <property type="component" value="Unassembled WGS sequence"/>
</dbReference>
<dbReference type="InterPro" id="IPR018357">
    <property type="entry name" value="Hexapep_transf_CS"/>
</dbReference>
<dbReference type="EMBL" id="JADIMG010000096">
    <property type="protein sequence ID" value="MBO8460658.1"/>
    <property type="molecule type" value="Genomic_DNA"/>
</dbReference>
<dbReference type="InterPro" id="IPR029098">
    <property type="entry name" value="Acetyltransf_C"/>
</dbReference>
<keyword evidence="2" id="KW-0444">Lipid biosynthesis</keyword>
<dbReference type="Gene3D" id="1.20.1180.10">
    <property type="entry name" value="Udp N-acetylglucosamine O-acyltransferase, C-terminal domain"/>
    <property type="match status" value="1"/>
</dbReference>
<dbReference type="Gene3D" id="2.160.10.10">
    <property type="entry name" value="Hexapeptide repeat proteins"/>
    <property type="match status" value="1"/>
</dbReference>
<dbReference type="InterPro" id="IPR011004">
    <property type="entry name" value="Trimer_LpxA-like_sf"/>
</dbReference>
<dbReference type="Pfam" id="PF13720">
    <property type="entry name" value="Acetyltransf_11"/>
    <property type="match status" value="1"/>
</dbReference>
<name>A0A9D9HVD9_9BACT</name>
<reference evidence="10" key="2">
    <citation type="journal article" date="2021" name="PeerJ">
        <title>Extensive microbial diversity within the chicken gut microbiome revealed by metagenomics and culture.</title>
        <authorList>
            <person name="Gilroy R."/>
            <person name="Ravi A."/>
            <person name="Getino M."/>
            <person name="Pursley I."/>
            <person name="Horton D.L."/>
            <person name="Alikhan N.F."/>
            <person name="Baker D."/>
            <person name="Gharbi K."/>
            <person name="Hall N."/>
            <person name="Watson M."/>
            <person name="Adriaenssens E.M."/>
            <person name="Foster-Nyarko E."/>
            <person name="Jarju S."/>
            <person name="Secka A."/>
            <person name="Antonio M."/>
            <person name="Oren A."/>
            <person name="Chaudhuri R.R."/>
            <person name="La Ragione R."/>
            <person name="Hildebrand F."/>
            <person name="Pallen M.J."/>
        </authorList>
    </citation>
    <scope>NUCLEOTIDE SEQUENCE</scope>
    <source>
        <strain evidence="10">G3-3990</strain>
    </source>
</reference>
<organism evidence="10 11">
    <name type="scientific">Candidatus Gallipaludibacter merdavium</name>
    <dbReference type="NCBI Taxonomy" id="2840839"/>
    <lineage>
        <taxon>Bacteria</taxon>
        <taxon>Pseudomonadati</taxon>
        <taxon>Bacteroidota</taxon>
        <taxon>Bacteroidia</taxon>
        <taxon>Bacteroidales</taxon>
        <taxon>Candidatus Gallipaludibacter</taxon>
    </lineage>
</organism>
<evidence type="ECO:0000259" key="9">
    <source>
        <dbReference type="Pfam" id="PF25087"/>
    </source>
</evidence>
<evidence type="ECO:0000256" key="1">
    <source>
        <dbReference type="ARBA" id="ARBA00022490"/>
    </source>
</evidence>